<feature type="transmembrane region" description="Helical" evidence="1">
    <location>
        <begin position="81"/>
        <end position="101"/>
    </location>
</feature>
<dbReference type="RefSeq" id="WP_188679166.1">
    <property type="nucleotide sequence ID" value="NZ_BMGP01000005.1"/>
</dbReference>
<evidence type="ECO:0008006" key="4">
    <source>
        <dbReference type="Google" id="ProtNLM"/>
    </source>
</evidence>
<dbReference type="InterPro" id="IPR052712">
    <property type="entry name" value="Acid_resist_chaperone_HdeD"/>
</dbReference>
<name>A0A917BBN8_9MICO</name>
<keyword evidence="1" id="KW-0812">Transmembrane</keyword>
<sequence>MSSNTTPTYSYEAEDVTASTIRWFRIALWIGAALSIIIGIVILAWPQSTLAVVAFFFGLYFFIVGLVRVVVGIVDRDLSTGWRVTSIVLGVLLLIAGVFALKDPGATLVLLALLIGISWIVEGIVTLTQVSGAKTKWFPIVFGILAIIAGIICIFVPLWSLAVLTVFAAWTLIVLGIVQAVSAASLRTPKKA</sequence>
<dbReference type="InterPro" id="IPR005325">
    <property type="entry name" value="DUF308_memb"/>
</dbReference>
<gene>
    <name evidence="2" type="primary">yijH</name>
    <name evidence="2" type="ORF">GCM10011399_27300</name>
</gene>
<evidence type="ECO:0000313" key="2">
    <source>
        <dbReference type="EMBL" id="GGF32692.1"/>
    </source>
</evidence>
<evidence type="ECO:0000256" key="1">
    <source>
        <dbReference type="SAM" id="Phobius"/>
    </source>
</evidence>
<feature type="transmembrane region" description="Helical" evidence="1">
    <location>
        <begin position="26"/>
        <end position="45"/>
    </location>
</feature>
<dbReference type="AlphaFoldDB" id="A0A917BBN8"/>
<dbReference type="Proteomes" id="UP000598775">
    <property type="component" value="Unassembled WGS sequence"/>
</dbReference>
<reference evidence="2 3" key="1">
    <citation type="journal article" date="2014" name="Int. J. Syst. Evol. Microbiol.">
        <title>Complete genome sequence of Corynebacterium casei LMG S-19264T (=DSM 44701T), isolated from a smear-ripened cheese.</title>
        <authorList>
            <consortium name="US DOE Joint Genome Institute (JGI-PGF)"/>
            <person name="Walter F."/>
            <person name="Albersmeier A."/>
            <person name="Kalinowski J."/>
            <person name="Ruckert C."/>
        </authorList>
    </citation>
    <scope>NUCLEOTIDE SEQUENCE [LARGE SCALE GENOMIC DNA]</scope>
    <source>
        <strain evidence="2 3">CGMCC 1.12976</strain>
    </source>
</reference>
<keyword evidence="1" id="KW-0472">Membrane</keyword>
<feature type="transmembrane region" description="Helical" evidence="1">
    <location>
        <begin position="167"/>
        <end position="186"/>
    </location>
</feature>
<accession>A0A917BBN8</accession>
<feature type="transmembrane region" description="Helical" evidence="1">
    <location>
        <begin position="51"/>
        <end position="74"/>
    </location>
</feature>
<dbReference type="EMBL" id="BMGP01000005">
    <property type="protein sequence ID" value="GGF32692.1"/>
    <property type="molecule type" value="Genomic_DNA"/>
</dbReference>
<comment type="caution">
    <text evidence="2">The sequence shown here is derived from an EMBL/GenBank/DDBJ whole genome shotgun (WGS) entry which is preliminary data.</text>
</comment>
<keyword evidence="3" id="KW-1185">Reference proteome</keyword>
<proteinExistence type="predicted"/>
<dbReference type="PANTHER" id="PTHR34989">
    <property type="entry name" value="PROTEIN HDED"/>
    <property type="match status" value="1"/>
</dbReference>
<evidence type="ECO:0000313" key="3">
    <source>
        <dbReference type="Proteomes" id="UP000598775"/>
    </source>
</evidence>
<dbReference type="GO" id="GO:0005886">
    <property type="term" value="C:plasma membrane"/>
    <property type="evidence" value="ECO:0007669"/>
    <property type="project" value="TreeGrafter"/>
</dbReference>
<organism evidence="2 3">
    <name type="scientific">Subtercola lobariae</name>
    <dbReference type="NCBI Taxonomy" id="1588641"/>
    <lineage>
        <taxon>Bacteria</taxon>
        <taxon>Bacillati</taxon>
        <taxon>Actinomycetota</taxon>
        <taxon>Actinomycetes</taxon>
        <taxon>Micrococcales</taxon>
        <taxon>Microbacteriaceae</taxon>
        <taxon>Subtercola</taxon>
    </lineage>
</organism>
<protein>
    <recommendedName>
        <fullName evidence="4">HdeD family acid-resistance protein</fullName>
    </recommendedName>
</protein>
<feature type="transmembrane region" description="Helical" evidence="1">
    <location>
        <begin position="107"/>
        <end position="125"/>
    </location>
</feature>
<feature type="transmembrane region" description="Helical" evidence="1">
    <location>
        <begin position="137"/>
        <end position="161"/>
    </location>
</feature>
<keyword evidence="1" id="KW-1133">Transmembrane helix</keyword>
<dbReference type="PANTHER" id="PTHR34989:SF1">
    <property type="entry name" value="PROTEIN HDED"/>
    <property type="match status" value="1"/>
</dbReference>
<dbReference type="Pfam" id="PF03729">
    <property type="entry name" value="DUF308"/>
    <property type="match status" value="2"/>
</dbReference>